<keyword evidence="5" id="KW-0336">GPI-anchor</keyword>
<evidence type="ECO:0000256" key="8">
    <source>
        <dbReference type="ARBA" id="ARBA00022729"/>
    </source>
</evidence>
<feature type="transmembrane region" description="Helical" evidence="16">
    <location>
        <begin position="300"/>
        <end position="322"/>
    </location>
</feature>
<dbReference type="PANTHER" id="PTHR10963:SF27">
    <property type="entry name" value="GLYCOSIDASE-RELATED"/>
    <property type="match status" value="1"/>
</dbReference>
<dbReference type="GO" id="GO:0005975">
    <property type="term" value="P:carbohydrate metabolic process"/>
    <property type="evidence" value="ECO:0007669"/>
    <property type="project" value="InterPro"/>
</dbReference>
<dbReference type="GO" id="GO:0098552">
    <property type="term" value="C:side of membrane"/>
    <property type="evidence" value="ECO:0007669"/>
    <property type="project" value="UniProtKB-KW"/>
</dbReference>
<sequence>MRNFLTVAALAALAGSTAAQTFTECNPLNTTCPADPALGTEHTWWFNSSTKLDTTIWNMSTGSLTYSNDAAEFTISKVNESTLLQSNFYIFFGVVESWVKMAKGAGVVSSVVLESDDLDEIDWEWVGYNTSAVQSNFFGKGNTTSYDRGGTHYVANADTEWHNYTTWWDSDKLQWWIDGKMVRELLYTDATALGGKNYPQTPCQVKISNWPAGLESAAHGTIEWAGGLVNYADGPFTMSVQRLRVQDFHTGKEYSYGDKSGDFKSIKVTGGNSTVLDELNKPPPKSLAEKWADLGNGAHIGIYAGAAAAGVLAIVALALVCLRQRRKGRLEHALDDSRYATERTEMQNFQNDWKQSEWKHGGYSKVSN</sequence>
<gene>
    <name evidence="19" type="ORF">PENSUB_2245</name>
</gene>
<evidence type="ECO:0000256" key="11">
    <source>
        <dbReference type="ARBA" id="ARBA00023180"/>
    </source>
</evidence>
<keyword evidence="8 17" id="KW-0732">Signal</keyword>
<keyword evidence="4" id="KW-1003">Cell membrane</keyword>
<dbReference type="EMBL" id="MNBE01000024">
    <property type="protein sequence ID" value="OKP15097.1"/>
    <property type="molecule type" value="Genomic_DNA"/>
</dbReference>
<dbReference type="GO" id="GO:0008843">
    <property type="term" value="F:endochitinase activity"/>
    <property type="evidence" value="ECO:0007669"/>
    <property type="project" value="UniProtKB-EC"/>
</dbReference>
<dbReference type="EC" id="3.2.1.14" evidence="3"/>
<dbReference type="GO" id="GO:0009277">
    <property type="term" value="C:fungal-type cell wall"/>
    <property type="evidence" value="ECO:0007669"/>
    <property type="project" value="TreeGrafter"/>
</dbReference>
<dbReference type="AlphaFoldDB" id="A0A1Q5URK9"/>
<dbReference type="PANTHER" id="PTHR10963">
    <property type="entry name" value="GLYCOSYL HYDROLASE-RELATED"/>
    <property type="match status" value="1"/>
</dbReference>
<feature type="signal peptide" evidence="17">
    <location>
        <begin position="1"/>
        <end position="19"/>
    </location>
</feature>
<evidence type="ECO:0000256" key="16">
    <source>
        <dbReference type="SAM" id="Phobius"/>
    </source>
</evidence>
<protein>
    <recommendedName>
        <fullName evidence="3">chitinase</fullName>
        <ecNumber evidence="3">3.2.1.14</ecNumber>
    </recommendedName>
</protein>
<dbReference type="OrthoDB" id="4781at2759"/>
<name>A0A1Q5URK9_9EURO</name>
<evidence type="ECO:0000256" key="3">
    <source>
        <dbReference type="ARBA" id="ARBA00012729"/>
    </source>
</evidence>
<comment type="similarity">
    <text evidence="15">Belongs to the glycosyl hydrolase 16 family. CRH1 subfamily.</text>
</comment>
<dbReference type="Gene3D" id="2.60.120.200">
    <property type="match status" value="1"/>
</dbReference>
<proteinExistence type="inferred from homology"/>
<evidence type="ECO:0000256" key="2">
    <source>
        <dbReference type="ARBA" id="ARBA00004609"/>
    </source>
</evidence>
<evidence type="ECO:0000256" key="17">
    <source>
        <dbReference type="SAM" id="SignalP"/>
    </source>
</evidence>
<evidence type="ECO:0000313" key="19">
    <source>
        <dbReference type="EMBL" id="OKP15097.1"/>
    </source>
</evidence>
<evidence type="ECO:0000256" key="1">
    <source>
        <dbReference type="ARBA" id="ARBA00000822"/>
    </source>
</evidence>
<keyword evidence="13" id="KW-0326">Glycosidase</keyword>
<dbReference type="GO" id="GO:0005886">
    <property type="term" value="C:plasma membrane"/>
    <property type="evidence" value="ECO:0007669"/>
    <property type="project" value="UniProtKB-SubCell"/>
</dbReference>
<feature type="chain" id="PRO_5010315927" description="chitinase" evidence="17">
    <location>
        <begin position="20"/>
        <end position="368"/>
    </location>
</feature>
<comment type="catalytic activity">
    <reaction evidence="1">
        <text>Random endo-hydrolysis of N-acetyl-beta-D-glucosaminide (1-&gt;4)-beta-linkages in chitin and chitodextrins.</text>
        <dbReference type="EC" id="3.2.1.14"/>
    </reaction>
</comment>
<evidence type="ECO:0000313" key="20">
    <source>
        <dbReference type="Proteomes" id="UP000186955"/>
    </source>
</evidence>
<accession>A0A1Q5URK9</accession>
<keyword evidence="20" id="KW-1185">Reference proteome</keyword>
<keyword evidence="14" id="KW-0961">Cell wall biogenesis/degradation</keyword>
<dbReference type="SUPFAM" id="SSF49899">
    <property type="entry name" value="Concanavalin A-like lectins/glucanases"/>
    <property type="match status" value="1"/>
</dbReference>
<reference evidence="19 20" key="1">
    <citation type="submission" date="2016-10" db="EMBL/GenBank/DDBJ databases">
        <title>Genome sequence of the ascomycete fungus Penicillium subrubescens.</title>
        <authorList>
            <person name="De Vries R.P."/>
            <person name="Peng M."/>
            <person name="Dilokpimol A."/>
            <person name="Hilden K."/>
            <person name="Makela M.R."/>
            <person name="Grigoriev I."/>
            <person name="Riley R."/>
            <person name="Granchi Z."/>
        </authorList>
    </citation>
    <scope>NUCLEOTIDE SEQUENCE [LARGE SCALE GENOMIC DNA]</scope>
    <source>
        <strain evidence="19 20">CBS 132785</strain>
    </source>
</reference>
<keyword evidence="16" id="KW-1133">Transmembrane helix</keyword>
<dbReference type="Proteomes" id="UP000186955">
    <property type="component" value="Unassembled WGS sequence"/>
</dbReference>
<evidence type="ECO:0000256" key="10">
    <source>
        <dbReference type="ARBA" id="ARBA00023136"/>
    </source>
</evidence>
<dbReference type="PROSITE" id="PS51762">
    <property type="entry name" value="GH16_2"/>
    <property type="match status" value="1"/>
</dbReference>
<keyword evidence="11" id="KW-0325">Glycoprotein</keyword>
<dbReference type="STRING" id="1316194.A0A1Q5URK9"/>
<keyword evidence="16" id="KW-0812">Transmembrane</keyword>
<evidence type="ECO:0000256" key="7">
    <source>
        <dbReference type="ARBA" id="ARBA00022679"/>
    </source>
</evidence>
<dbReference type="GO" id="GO:0016757">
    <property type="term" value="F:glycosyltransferase activity"/>
    <property type="evidence" value="ECO:0007669"/>
    <property type="project" value="UniProtKB-KW"/>
</dbReference>
<keyword evidence="10 16" id="KW-0472">Membrane</keyword>
<dbReference type="InterPro" id="IPR000757">
    <property type="entry name" value="Beta-glucanase-like"/>
</dbReference>
<keyword evidence="12" id="KW-0449">Lipoprotein</keyword>
<dbReference type="CDD" id="cd02183">
    <property type="entry name" value="GH16_fungal_CRH1_transglycosylase"/>
    <property type="match status" value="1"/>
</dbReference>
<organism evidence="19 20">
    <name type="scientific">Penicillium subrubescens</name>
    <dbReference type="NCBI Taxonomy" id="1316194"/>
    <lineage>
        <taxon>Eukaryota</taxon>
        <taxon>Fungi</taxon>
        <taxon>Dikarya</taxon>
        <taxon>Ascomycota</taxon>
        <taxon>Pezizomycotina</taxon>
        <taxon>Eurotiomycetes</taxon>
        <taxon>Eurotiomycetidae</taxon>
        <taxon>Eurotiales</taxon>
        <taxon>Aspergillaceae</taxon>
        <taxon>Penicillium</taxon>
    </lineage>
</organism>
<evidence type="ECO:0000256" key="12">
    <source>
        <dbReference type="ARBA" id="ARBA00023288"/>
    </source>
</evidence>
<feature type="domain" description="GH16" evidence="18">
    <location>
        <begin position="16"/>
        <end position="240"/>
    </location>
</feature>
<dbReference type="InterPro" id="IPR013320">
    <property type="entry name" value="ConA-like_dom_sf"/>
</dbReference>
<evidence type="ECO:0000256" key="9">
    <source>
        <dbReference type="ARBA" id="ARBA00022801"/>
    </source>
</evidence>
<keyword evidence="9" id="KW-0378">Hydrolase</keyword>
<keyword evidence="6" id="KW-0328">Glycosyltransferase</keyword>
<dbReference type="GO" id="GO:0031505">
    <property type="term" value="P:fungal-type cell wall organization"/>
    <property type="evidence" value="ECO:0007669"/>
    <property type="project" value="TreeGrafter"/>
</dbReference>
<evidence type="ECO:0000256" key="6">
    <source>
        <dbReference type="ARBA" id="ARBA00022676"/>
    </source>
</evidence>
<keyword evidence="7" id="KW-0808">Transferase</keyword>
<evidence type="ECO:0000259" key="18">
    <source>
        <dbReference type="PROSITE" id="PS51762"/>
    </source>
</evidence>
<evidence type="ECO:0000256" key="14">
    <source>
        <dbReference type="ARBA" id="ARBA00023316"/>
    </source>
</evidence>
<dbReference type="Pfam" id="PF00722">
    <property type="entry name" value="Glyco_hydro_16"/>
    <property type="match status" value="1"/>
</dbReference>
<comment type="subcellular location">
    <subcellularLocation>
        <location evidence="2">Cell membrane</location>
        <topology evidence="2">Lipid-anchor</topology>
        <topology evidence="2">GPI-anchor</topology>
    </subcellularLocation>
</comment>
<evidence type="ECO:0000256" key="13">
    <source>
        <dbReference type="ARBA" id="ARBA00023295"/>
    </source>
</evidence>
<dbReference type="InterPro" id="IPR050546">
    <property type="entry name" value="Glycosyl_Hydrlase_16"/>
</dbReference>
<comment type="caution">
    <text evidence="19">The sequence shown here is derived from an EMBL/GenBank/DDBJ whole genome shotgun (WGS) entry which is preliminary data.</text>
</comment>
<evidence type="ECO:0000256" key="15">
    <source>
        <dbReference type="ARBA" id="ARBA00038074"/>
    </source>
</evidence>
<evidence type="ECO:0000256" key="4">
    <source>
        <dbReference type="ARBA" id="ARBA00022475"/>
    </source>
</evidence>
<evidence type="ECO:0000256" key="5">
    <source>
        <dbReference type="ARBA" id="ARBA00022622"/>
    </source>
</evidence>